<name>A0ABW4ZAU3_9BACT</name>
<evidence type="ECO:0000313" key="2">
    <source>
        <dbReference type="Proteomes" id="UP001597389"/>
    </source>
</evidence>
<protein>
    <submittedName>
        <fullName evidence="1">Uncharacterized protein</fullName>
    </submittedName>
</protein>
<organism evidence="1 2">
    <name type="scientific">Rubritalea tangerina</name>
    <dbReference type="NCBI Taxonomy" id="430798"/>
    <lineage>
        <taxon>Bacteria</taxon>
        <taxon>Pseudomonadati</taxon>
        <taxon>Verrucomicrobiota</taxon>
        <taxon>Verrucomicrobiia</taxon>
        <taxon>Verrucomicrobiales</taxon>
        <taxon>Rubritaleaceae</taxon>
        <taxon>Rubritalea</taxon>
    </lineage>
</organism>
<dbReference type="EMBL" id="JBHUJB010000036">
    <property type="protein sequence ID" value="MFD2159101.1"/>
    <property type="molecule type" value="Genomic_DNA"/>
</dbReference>
<gene>
    <name evidence="1" type="ORF">ACFSW8_09345</name>
</gene>
<accession>A0ABW4ZAU3</accession>
<dbReference type="RefSeq" id="WP_377089401.1">
    <property type="nucleotide sequence ID" value="NZ_JBHSJL010000014.1"/>
</dbReference>
<sequence>MKNQLRYLFEGHKNLLTETEAAAWNNLLVERKIALCQYPAVKMLFKTRCLDNSPEVTAHLIDGSDAFYKRTLERLSGQTNHCPSCGALCRTSKARLCPECSHTWFETYTPR</sequence>
<dbReference type="InterPro" id="IPR024064">
    <property type="entry name" value="FdhE-like_sf"/>
</dbReference>
<dbReference type="SUPFAM" id="SSF144020">
    <property type="entry name" value="FdhE-like"/>
    <property type="match status" value="1"/>
</dbReference>
<reference evidence="2" key="1">
    <citation type="journal article" date="2019" name="Int. J. Syst. Evol. Microbiol.">
        <title>The Global Catalogue of Microorganisms (GCM) 10K type strain sequencing project: providing services to taxonomists for standard genome sequencing and annotation.</title>
        <authorList>
            <consortium name="The Broad Institute Genomics Platform"/>
            <consortium name="The Broad Institute Genome Sequencing Center for Infectious Disease"/>
            <person name="Wu L."/>
            <person name="Ma J."/>
        </authorList>
    </citation>
    <scope>NUCLEOTIDE SEQUENCE [LARGE SCALE GENOMIC DNA]</scope>
    <source>
        <strain evidence="2">CCUG 57942</strain>
    </source>
</reference>
<dbReference type="Proteomes" id="UP001597389">
    <property type="component" value="Unassembled WGS sequence"/>
</dbReference>
<comment type="caution">
    <text evidence="1">The sequence shown here is derived from an EMBL/GenBank/DDBJ whole genome shotgun (WGS) entry which is preliminary data.</text>
</comment>
<evidence type="ECO:0000313" key="1">
    <source>
        <dbReference type="EMBL" id="MFD2159101.1"/>
    </source>
</evidence>
<proteinExistence type="predicted"/>
<keyword evidence="2" id="KW-1185">Reference proteome</keyword>